<dbReference type="GO" id="GO:0005737">
    <property type="term" value="C:cytoplasm"/>
    <property type="evidence" value="ECO:0000318"/>
    <property type="project" value="GO_Central"/>
</dbReference>
<dbReference type="KEGG" id="dpx:DAPPUDRAFT_101872"/>
<dbReference type="EC" id="2.7.11.1" evidence="1"/>
<dbReference type="Gene3D" id="3.30.200.20">
    <property type="entry name" value="Phosphorylase Kinase, domain 1"/>
    <property type="match status" value="1"/>
</dbReference>
<dbReference type="PhylomeDB" id="E9GET2"/>
<dbReference type="Pfam" id="PF12063">
    <property type="entry name" value="ATG1-like_MIT1"/>
    <property type="match status" value="1"/>
</dbReference>
<feature type="region of interest" description="Disordered" evidence="6">
    <location>
        <begin position="343"/>
        <end position="403"/>
    </location>
</feature>
<dbReference type="GO" id="GO:0000045">
    <property type="term" value="P:autophagosome assembly"/>
    <property type="evidence" value="ECO:0000318"/>
    <property type="project" value="GO_Central"/>
</dbReference>
<keyword evidence="3" id="KW-0547">Nucleotide-binding</keyword>
<dbReference type="GO" id="GO:0010506">
    <property type="term" value="P:regulation of autophagy"/>
    <property type="evidence" value="ECO:0000318"/>
    <property type="project" value="GO_Central"/>
</dbReference>
<dbReference type="InterPro" id="IPR008271">
    <property type="entry name" value="Ser/Thr_kinase_AS"/>
</dbReference>
<protein>
    <recommendedName>
        <fullName evidence="1">non-specific serine/threonine protein kinase</fullName>
        <ecNumber evidence="1">2.7.11.1</ecNumber>
    </recommendedName>
</protein>
<dbReference type="AlphaFoldDB" id="E9GET2"/>
<dbReference type="GO" id="GO:0034727">
    <property type="term" value="P:piecemeal microautophagy of the nucleus"/>
    <property type="evidence" value="ECO:0000318"/>
    <property type="project" value="GO_Central"/>
</dbReference>
<evidence type="ECO:0000256" key="2">
    <source>
        <dbReference type="ARBA" id="ARBA00022679"/>
    </source>
</evidence>
<dbReference type="SUPFAM" id="SSF56112">
    <property type="entry name" value="Protein kinase-like (PK-like)"/>
    <property type="match status" value="1"/>
</dbReference>
<keyword evidence="4" id="KW-0418">Kinase</keyword>
<evidence type="ECO:0000313" key="8">
    <source>
        <dbReference type="EMBL" id="EFX82024.1"/>
    </source>
</evidence>
<keyword evidence="9" id="KW-1185">Reference proteome</keyword>
<dbReference type="InterPro" id="IPR045269">
    <property type="entry name" value="Atg1-like"/>
</dbReference>
<evidence type="ECO:0000256" key="5">
    <source>
        <dbReference type="ARBA" id="ARBA00022840"/>
    </source>
</evidence>
<name>E9GET2_DAPPU</name>
<dbReference type="OrthoDB" id="346907at2759"/>
<dbReference type="GO" id="GO:0000407">
    <property type="term" value="C:phagophore assembly site"/>
    <property type="evidence" value="ECO:0000318"/>
    <property type="project" value="GO_Central"/>
</dbReference>
<evidence type="ECO:0000256" key="1">
    <source>
        <dbReference type="ARBA" id="ARBA00012513"/>
    </source>
</evidence>
<reference evidence="8 9" key="1">
    <citation type="journal article" date="2011" name="Science">
        <title>The ecoresponsive genome of Daphnia pulex.</title>
        <authorList>
            <person name="Colbourne J.K."/>
            <person name="Pfrender M.E."/>
            <person name="Gilbert D."/>
            <person name="Thomas W.K."/>
            <person name="Tucker A."/>
            <person name="Oakley T.H."/>
            <person name="Tokishita S."/>
            <person name="Aerts A."/>
            <person name="Arnold G.J."/>
            <person name="Basu M.K."/>
            <person name="Bauer D.J."/>
            <person name="Caceres C.E."/>
            <person name="Carmel L."/>
            <person name="Casola C."/>
            <person name="Choi J.H."/>
            <person name="Detter J.C."/>
            <person name="Dong Q."/>
            <person name="Dusheyko S."/>
            <person name="Eads B.D."/>
            <person name="Frohlich T."/>
            <person name="Geiler-Samerotte K.A."/>
            <person name="Gerlach D."/>
            <person name="Hatcher P."/>
            <person name="Jogdeo S."/>
            <person name="Krijgsveld J."/>
            <person name="Kriventseva E.V."/>
            <person name="Kultz D."/>
            <person name="Laforsch C."/>
            <person name="Lindquist E."/>
            <person name="Lopez J."/>
            <person name="Manak J.R."/>
            <person name="Muller J."/>
            <person name="Pangilinan J."/>
            <person name="Patwardhan R.P."/>
            <person name="Pitluck S."/>
            <person name="Pritham E.J."/>
            <person name="Rechtsteiner A."/>
            <person name="Rho M."/>
            <person name="Rogozin I.B."/>
            <person name="Sakarya O."/>
            <person name="Salamov A."/>
            <person name="Schaack S."/>
            <person name="Shapiro H."/>
            <person name="Shiga Y."/>
            <person name="Skalitzky C."/>
            <person name="Smith Z."/>
            <person name="Souvorov A."/>
            <person name="Sung W."/>
            <person name="Tang Z."/>
            <person name="Tsuchiya D."/>
            <person name="Tu H."/>
            <person name="Vos H."/>
            <person name="Wang M."/>
            <person name="Wolf Y.I."/>
            <person name="Yamagata H."/>
            <person name="Yamada T."/>
            <person name="Ye Y."/>
            <person name="Shaw J.R."/>
            <person name="Andrews J."/>
            <person name="Crease T.J."/>
            <person name="Tang H."/>
            <person name="Lucas S.M."/>
            <person name="Robertson H.M."/>
            <person name="Bork P."/>
            <person name="Koonin E.V."/>
            <person name="Zdobnov E.M."/>
            <person name="Grigoriev I.V."/>
            <person name="Lynch M."/>
            <person name="Boore J.L."/>
        </authorList>
    </citation>
    <scope>NUCLEOTIDE SEQUENCE [LARGE SCALE GENOMIC DNA]</scope>
</reference>
<dbReference type="PROSITE" id="PS00108">
    <property type="entry name" value="PROTEIN_KINASE_ST"/>
    <property type="match status" value="1"/>
</dbReference>
<dbReference type="InParanoid" id="E9GET2"/>
<dbReference type="GO" id="GO:0034045">
    <property type="term" value="C:phagophore assembly site membrane"/>
    <property type="evidence" value="ECO:0000318"/>
    <property type="project" value="GO_Central"/>
</dbReference>
<dbReference type="Pfam" id="PF21127">
    <property type="entry name" value="ATG1-like_MIT2"/>
    <property type="match status" value="1"/>
</dbReference>
<gene>
    <name evidence="8" type="ORF">DAPPUDRAFT_101872</name>
</gene>
<dbReference type="Gene3D" id="1.10.510.10">
    <property type="entry name" value="Transferase(Phosphotransferase) domain 1"/>
    <property type="match status" value="1"/>
</dbReference>
<sequence>MESVGEFEYNAKDLIGHGAFAVVFKGRHKKSITKKNLSKSHNLLGKEIKILKELSEVHHENIVALLDCQETQHHVFLVMEYCNGGDLADYLSVKGTLSEDTIRNFLKQLAGAMKALQHKGIVHRDLKPQNILLSHAGKPNPQPNDIRLKIADFGFARFLQDGVMAATLCGSPMYMAPEVIMSLQYDAKADLWSLGTIVFQCLTGRAPFTAQTPQALKMYYERNHNLSPKIPSGTSPELTALLTGLLRRNAKDRMEFDDFFNHSFIRKSQTPPTTPPLPVPNLARLSTPPKTPPADDFVLVPSPSQLRSESRGAVVGGINQNEGDTQPLPVPSQRDAFIKMQTSHRNSDYSPIGSPSSSPGVRAAPLPRSQPISVAQKVTSPTNDGSNSRTGVSGDINSLSPPSVQFCVGTPPGIPGRRRSTSGSSCGTSPPAFAAPWPQLMTSPLRRTAGRIANPDFFSGQCFRNSHYAIERRNIHHPTRTMTLPEFTGGLQNSNGSSWSLQRKPSFDHQMGAYCYGTSPPMEGPIVFTAPELTQETLLEKEHNDTLAKLNFVLALVECIMDVARNRASPLAAALNESIHTRKNTMASSPPGDGAISPAHSDAQRRAEQLVLYIRALQLLSSALNLSKEELQAERLHPSHSVKQVVAVLNQRFHHCLSQCKQLNGQSLAHQLGDSNAAQLTADKLLYNHAIDLCQSAALDELFGNPASCCRRYQTAHILFHSLAQQVTQHADKSILNKYREAVEKRLFVLQQQGFINAYDTS</sequence>
<feature type="compositionally biased region" description="Low complexity" evidence="6">
    <location>
        <begin position="350"/>
        <end position="360"/>
    </location>
</feature>
<keyword evidence="5" id="KW-0067">ATP-binding</keyword>
<dbReference type="FunCoup" id="E9GET2">
    <property type="interactions" value="800"/>
</dbReference>
<dbReference type="CDD" id="cd14120">
    <property type="entry name" value="STKc_ULK1_2-like"/>
    <property type="match status" value="1"/>
</dbReference>
<dbReference type="PANTHER" id="PTHR24348:SF22">
    <property type="entry name" value="NON-SPECIFIC SERINE_THREONINE PROTEIN KINASE"/>
    <property type="match status" value="1"/>
</dbReference>
<dbReference type="GO" id="GO:0005829">
    <property type="term" value="C:cytosol"/>
    <property type="evidence" value="ECO:0000318"/>
    <property type="project" value="GO_Central"/>
</dbReference>
<dbReference type="InterPro" id="IPR048941">
    <property type="entry name" value="ATG1-like_MIT2"/>
</dbReference>
<feature type="domain" description="Protein kinase" evidence="7">
    <location>
        <begin position="9"/>
        <end position="265"/>
    </location>
</feature>
<organism evidence="8 9">
    <name type="scientific">Daphnia pulex</name>
    <name type="common">Water flea</name>
    <dbReference type="NCBI Taxonomy" id="6669"/>
    <lineage>
        <taxon>Eukaryota</taxon>
        <taxon>Metazoa</taxon>
        <taxon>Ecdysozoa</taxon>
        <taxon>Arthropoda</taxon>
        <taxon>Crustacea</taxon>
        <taxon>Branchiopoda</taxon>
        <taxon>Diplostraca</taxon>
        <taxon>Cladocera</taxon>
        <taxon>Anomopoda</taxon>
        <taxon>Daphniidae</taxon>
        <taxon>Daphnia</taxon>
    </lineage>
</organism>
<evidence type="ECO:0000256" key="3">
    <source>
        <dbReference type="ARBA" id="ARBA00022741"/>
    </source>
</evidence>
<evidence type="ECO:0000256" key="6">
    <source>
        <dbReference type="SAM" id="MobiDB-lite"/>
    </source>
</evidence>
<dbReference type="FunFam" id="1.10.510.10:FF:000493">
    <property type="entry name" value="serine/threonine-protein kinase unc-51 isoform X2"/>
    <property type="match status" value="1"/>
</dbReference>
<feature type="region of interest" description="Disordered" evidence="6">
    <location>
        <begin position="416"/>
        <end position="437"/>
    </location>
</feature>
<dbReference type="STRING" id="6669.E9GET2"/>
<evidence type="ECO:0000313" key="9">
    <source>
        <dbReference type="Proteomes" id="UP000000305"/>
    </source>
</evidence>
<dbReference type="InterPro" id="IPR000719">
    <property type="entry name" value="Prot_kinase_dom"/>
</dbReference>
<evidence type="ECO:0000256" key="4">
    <source>
        <dbReference type="ARBA" id="ARBA00022777"/>
    </source>
</evidence>
<dbReference type="GO" id="GO:0005524">
    <property type="term" value="F:ATP binding"/>
    <property type="evidence" value="ECO:0007669"/>
    <property type="project" value="UniProtKB-KW"/>
</dbReference>
<dbReference type="PANTHER" id="PTHR24348">
    <property type="entry name" value="SERINE/THREONINE-PROTEIN KINASE UNC-51-RELATED"/>
    <property type="match status" value="1"/>
</dbReference>
<dbReference type="HOGENOM" id="CLU_011264_1_0_1"/>
<dbReference type="Proteomes" id="UP000000305">
    <property type="component" value="Unassembled WGS sequence"/>
</dbReference>
<dbReference type="SMART" id="SM00220">
    <property type="entry name" value="S_TKc"/>
    <property type="match status" value="1"/>
</dbReference>
<dbReference type="GO" id="GO:0000423">
    <property type="term" value="P:mitophagy"/>
    <property type="evidence" value="ECO:0000318"/>
    <property type="project" value="GO_Central"/>
</dbReference>
<dbReference type="GO" id="GO:0004674">
    <property type="term" value="F:protein serine/threonine kinase activity"/>
    <property type="evidence" value="ECO:0000318"/>
    <property type="project" value="GO_Central"/>
</dbReference>
<dbReference type="GO" id="GO:0005776">
    <property type="term" value="C:autophagosome"/>
    <property type="evidence" value="ECO:0000318"/>
    <property type="project" value="GO_Central"/>
</dbReference>
<dbReference type="InterPro" id="IPR011009">
    <property type="entry name" value="Kinase-like_dom_sf"/>
</dbReference>
<dbReference type="PROSITE" id="PS50011">
    <property type="entry name" value="PROTEIN_KINASE_DOM"/>
    <property type="match status" value="1"/>
</dbReference>
<dbReference type="InterPro" id="IPR022708">
    <property type="entry name" value="Atg1-like_tMIT"/>
</dbReference>
<proteinExistence type="predicted"/>
<feature type="compositionally biased region" description="Polar residues" evidence="6">
    <location>
        <begin position="370"/>
        <end position="403"/>
    </location>
</feature>
<feature type="region of interest" description="Disordered" evidence="6">
    <location>
        <begin position="267"/>
        <end position="295"/>
    </location>
</feature>
<keyword evidence="2" id="KW-0808">Transferase</keyword>
<evidence type="ECO:0000259" key="7">
    <source>
        <dbReference type="PROSITE" id="PS50011"/>
    </source>
</evidence>
<dbReference type="GO" id="GO:0042594">
    <property type="term" value="P:response to starvation"/>
    <property type="evidence" value="ECO:0000318"/>
    <property type="project" value="GO_Central"/>
</dbReference>
<feature type="compositionally biased region" description="Low complexity" evidence="6">
    <location>
        <begin position="421"/>
        <end position="431"/>
    </location>
</feature>
<accession>E9GET2</accession>
<dbReference type="GO" id="GO:0061709">
    <property type="term" value="P:reticulophagy"/>
    <property type="evidence" value="ECO:0000318"/>
    <property type="project" value="GO_Central"/>
</dbReference>
<dbReference type="Pfam" id="PF00069">
    <property type="entry name" value="Pkinase"/>
    <property type="match status" value="1"/>
</dbReference>
<dbReference type="eggNOG" id="KOG0595">
    <property type="taxonomic scope" value="Eukaryota"/>
</dbReference>
<dbReference type="EMBL" id="GL732541">
    <property type="protein sequence ID" value="EFX82024.1"/>
    <property type="molecule type" value="Genomic_DNA"/>
</dbReference>
<dbReference type="OMA" id="PQPHQIT"/>
<dbReference type="GO" id="GO:0048675">
    <property type="term" value="P:axon extension"/>
    <property type="evidence" value="ECO:0000318"/>
    <property type="project" value="GO_Central"/>
</dbReference>
<dbReference type="FunFam" id="3.30.200.20:FF:000149">
    <property type="entry name" value="serine/threonine-protein kinase unc-51 isoform X1"/>
    <property type="match status" value="1"/>
</dbReference>